<keyword evidence="3" id="KW-0472">Membrane</keyword>
<feature type="transmembrane region" description="Helical" evidence="3">
    <location>
        <begin position="94"/>
        <end position="114"/>
    </location>
</feature>
<feature type="transmembrane region" description="Helical" evidence="3">
    <location>
        <begin position="63"/>
        <end position="82"/>
    </location>
</feature>
<sequence length="408" mass="44748">MSLEIDNFTIVVATGAIVFVLGTLFVFMWQRDRRAPWLGWLALGYLMGALATLFLAPRGNVPNLYSMGVGTAFLLLAFGFLWVSCRVFAGRRVIWLPIIAAPTLWMSSFIITGFSEMVGVRVIVASLPAAGFLLMAARELWLNRDEGLPSYGPAIGFFVSAGFFFAFRIAAVGLLPFPIGGLDLHPAAMATFNFVIFFHAAFISFLMVSLTKERHEAAQRTLAESDVLTGLPNRRAFVSDAERLMRRQKNIHSPLALLTLDLDHFKLVNDRYGHDAGDRVLGEFAKVLTASLRYEDLRFRMGGEEFCCLLPGLTLREAHAVAERICDTFQSTAVEVLGGTVRCTVSIGISSTDICGYVLEDLLSEADAATYEAKATGRNRAVLAIAAPKVPVPQTVGKVTEIRGRRRA</sequence>
<accession>A0A0F5L576</accession>
<feature type="transmembrane region" description="Helical" evidence="3">
    <location>
        <begin position="37"/>
        <end position="57"/>
    </location>
</feature>
<dbReference type="GO" id="GO:1902201">
    <property type="term" value="P:negative regulation of bacterial-type flagellum-dependent cell motility"/>
    <property type="evidence" value="ECO:0007669"/>
    <property type="project" value="TreeGrafter"/>
</dbReference>
<dbReference type="Pfam" id="PF00990">
    <property type="entry name" value="GGDEF"/>
    <property type="match status" value="1"/>
</dbReference>
<evidence type="ECO:0000256" key="3">
    <source>
        <dbReference type="SAM" id="Phobius"/>
    </source>
</evidence>
<comment type="catalytic activity">
    <reaction evidence="2">
        <text>2 GTP = 3',3'-c-di-GMP + 2 diphosphate</text>
        <dbReference type="Rhea" id="RHEA:24898"/>
        <dbReference type="ChEBI" id="CHEBI:33019"/>
        <dbReference type="ChEBI" id="CHEBI:37565"/>
        <dbReference type="ChEBI" id="CHEBI:58805"/>
        <dbReference type="EC" id="2.7.7.65"/>
    </reaction>
</comment>
<dbReference type="PROSITE" id="PS50887">
    <property type="entry name" value="GGDEF"/>
    <property type="match status" value="1"/>
</dbReference>
<reference evidence="5 6" key="1">
    <citation type="submission" date="2015-03" db="EMBL/GenBank/DDBJ databases">
        <authorList>
            <person name="Hassan Y.I."/>
            <person name="Lepp D."/>
            <person name="Zhou T."/>
        </authorList>
    </citation>
    <scope>NUCLEOTIDE SEQUENCE [LARGE SCALE GENOMIC DNA]</scope>
    <source>
        <strain evidence="5 6">DSM 17137</strain>
    </source>
</reference>
<feature type="transmembrane region" description="Helical" evidence="3">
    <location>
        <begin position="12"/>
        <end position="30"/>
    </location>
</feature>
<evidence type="ECO:0000313" key="6">
    <source>
        <dbReference type="Proteomes" id="UP000033608"/>
    </source>
</evidence>
<keyword evidence="3" id="KW-1133">Transmembrane helix</keyword>
<dbReference type="InterPro" id="IPR050469">
    <property type="entry name" value="Diguanylate_Cyclase"/>
</dbReference>
<dbReference type="FunFam" id="3.30.70.270:FF:000001">
    <property type="entry name" value="Diguanylate cyclase domain protein"/>
    <property type="match status" value="1"/>
</dbReference>
<keyword evidence="3" id="KW-0812">Transmembrane</keyword>
<dbReference type="EC" id="2.7.7.65" evidence="1"/>
<comment type="caution">
    <text evidence="5">The sequence shown here is derived from an EMBL/GenBank/DDBJ whole genome shotgun (WGS) entry which is preliminary data.</text>
</comment>
<dbReference type="InterPro" id="IPR043128">
    <property type="entry name" value="Rev_trsase/Diguanyl_cyclase"/>
</dbReference>
<feature type="transmembrane region" description="Helical" evidence="3">
    <location>
        <begin position="120"/>
        <end position="142"/>
    </location>
</feature>
<dbReference type="Gene3D" id="3.30.70.270">
    <property type="match status" value="1"/>
</dbReference>
<dbReference type="SUPFAM" id="SSF55073">
    <property type="entry name" value="Nucleotide cyclase"/>
    <property type="match status" value="1"/>
</dbReference>
<dbReference type="PANTHER" id="PTHR45138:SF9">
    <property type="entry name" value="DIGUANYLATE CYCLASE DGCM-RELATED"/>
    <property type="match status" value="1"/>
</dbReference>
<name>A0A0F5L576_9HYPH</name>
<dbReference type="RefSeq" id="WP_072866464.1">
    <property type="nucleotide sequence ID" value="NZ_FQVC01000002.1"/>
</dbReference>
<dbReference type="GO" id="GO:0005886">
    <property type="term" value="C:plasma membrane"/>
    <property type="evidence" value="ECO:0007669"/>
    <property type="project" value="TreeGrafter"/>
</dbReference>
<feature type="domain" description="GGDEF" evidence="4">
    <location>
        <begin position="253"/>
        <end position="386"/>
    </location>
</feature>
<evidence type="ECO:0000256" key="2">
    <source>
        <dbReference type="ARBA" id="ARBA00034247"/>
    </source>
</evidence>
<dbReference type="OrthoDB" id="9812260at2"/>
<dbReference type="GO" id="GO:0052621">
    <property type="term" value="F:diguanylate cyclase activity"/>
    <property type="evidence" value="ECO:0007669"/>
    <property type="project" value="UniProtKB-EC"/>
</dbReference>
<dbReference type="PATRIC" id="fig|1121477.3.peg.501"/>
<protein>
    <recommendedName>
        <fullName evidence="1">diguanylate cyclase</fullName>
        <ecNumber evidence="1">2.7.7.65</ecNumber>
    </recommendedName>
</protein>
<feature type="transmembrane region" description="Helical" evidence="3">
    <location>
        <begin position="187"/>
        <end position="210"/>
    </location>
</feature>
<proteinExistence type="predicted"/>
<gene>
    <name evidence="5" type="ORF">VW29_18685</name>
</gene>
<dbReference type="InterPro" id="IPR000160">
    <property type="entry name" value="GGDEF_dom"/>
</dbReference>
<dbReference type="AlphaFoldDB" id="A0A0F5L576"/>
<dbReference type="CDD" id="cd01949">
    <property type="entry name" value="GGDEF"/>
    <property type="match status" value="1"/>
</dbReference>
<dbReference type="InterPro" id="IPR029787">
    <property type="entry name" value="Nucleotide_cyclase"/>
</dbReference>
<organism evidence="5 6">
    <name type="scientific">Devosia limi DSM 17137</name>
    <dbReference type="NCBI Taxonomy" id="1121477"/>
    <lineage>
        <taxon>Bacteria</taxon>
        <taxon>Pseudomonadati</taxon>
        <taxon>Pseudomonadota</taxon>
        <taxon>Alphaproteobacteria</taxon>
        <taxon>Hyphomicrobiales</taxon>
        <taxon>Devosiaceae</taxon>
        <taxon>Devosia</taxon>
    </lineage>
</organism>
<dbReference type="SMART" id="SM00267">
    <property type="entry name" value="GGDEF"/>
    <property type="match status" value="1"/>
</dbReference>
<dbReference type="GO" id="GO:0043709">
    <property type="term" value="P:cell adhesion involved in single-species biofilm formation"/>
    <property type="evidence" value="ECO:0007669"/>
    <property type="project" value="TreeGrafter"/>
</dbReference>
<dbReference type="NCBIfam" id="TIGR00254">
    <property type="entry name" value="GGDEF"/>
    <property type="match status" value="1"/>
</dbReference>
<dbReference type="STRING" id="1121477.SAMN02745223_00896"/>
<keyword evidence="6" id="KW-1185">Reference proteome</keyword>
<evidence type="ECO:0000313" key="5">
    <source>
        <dbReference type="EMBL" id="KKB77380.1"/>
    </source>
</evidence>
<evidence type="ECO:0000256" key="1">
    <source>
        <dbReference type="ARBA" id="ARBA00012528"/>
    </source>
</evidence>
<dbReference type="PANTHER" id="PTHR45138">
    <property type="entry name" value="REGULATORY COMPONENTS OF SENSORY TRANSDUCTION SYSTEM"/>
    <property type="match status" value="1"/>
</dbReference>
<dbReference type="Proteomes" id="UP000033608">
    <property type="component" value="Unassembled WGS sequence"/>
</dbReference>
<evidence type="ECO:0000259" key="4">
    <source>
        <dbReference type="PROSITE" id="PS50887"/>
    </source>
</evidence>
<dbReference type="EMBL" id="LAJF01000137">
    <property type="protein sequence ID" value="KKB77380.1"/>
    <property type="molecule type" value="Genomic_DNA"/>
</dbReference>
<feature type="transmembrane region" description="Helical" evidence="3">
    <location>
        <begin position="154"/>
        <end position="175"/>
    </location>
</feature>